<dbReference type="EMBL" id="JX094499">
    <property type="protein sequence ID" value="AFO71173.1"/>
    <property type="molecule type" value="Genomic_DNA"/>
</dbReference>
<evidence type="ECO:0000313" key="2">
    <source>
        <dbReference type="Proteomes" id="UP000013005"/>
    </source>
</evidence>
<gene>
    <name evidence="1" type="ORF">chi_028</name>
</gene>
<dbReference type="RefSeq" id="YP_008058145.1">
    <property type="nucleotide sequence ID" value="NC_021315.1"/>
</dbReference>
<name>A0A1U8QZ46_9CAUD</name>
<dbReference type="KEGG" id="vg:72301912"/>
<proteinExistence type="predicted"/>
<reference evidence="1 2" key="1">
    <citation type="journal article" date="2013" name="Arch. Virol.">
        <title>Complete genome sequence analysis of bacterial-flagellum-targeting bacteriophage chi.</title>
        <authorList>
            <person name="Lee J.H."/>
            <person name="Shin H."/>
            <person name="Choi Y."/>
            <person name="Ryu S."/>
        </authorList>
    </citation>
    <scope>NUCLEOTIDE SEQUENCE [LARGE SCALE GENOMIC DNA]</scope>
</reference>
<protein>
    <submittedName>
        <fullName evidence="1">Uncharacterized protein</fullName>
    </submittedName>
</protein>
<organism evidence="1 2">
    <name type="scientific">Salmonella phage Chi</name>
    <dbReference type="NCBI Taxonomy" id="2927983"/>
    <lineage>
        <taxon>Viruses</taxon>
        <taxon>Duplodnaviria</taxon>
        <taxon>Heunggongvirae</taxon>
        <taxon>Uroviricota</taxon>
        <taxon>Caudoviricetes</taxon>
        <taxon>Casjensviridae</taxon>
        <taxon>Chivirus</taxon>
        <taxon>Chivirus chi</taxon>
    </lineage>
</organism>
<dbReference type="Proteomes" id="UP000013005">
    <property type="component" value="Segment"/>
</dbReference>
<evidence type="ECO:0000313" key="1">
    <source>
        <dbReference type="EMBL" id="AFO71173.1"/>
    </source>
</evidence>
<accession>A0A1U8QZ46</accession>
<dbReference type="GeneID" id="40103466"/>
<keyword evidence="2" id="KW-1185">Reference proteome</keyword>
<sequence length="57" mass="5847">MRQSACFAPVGVGFSYRIQKFKAWRRVPFGGGDGAADVGRGGAMRPGVAIGGALMCG</sequence>